<evidence type="ECO:0000313" key="6">
    <source>
        <dbReference type="EMBL" id="KIN01600.1"/>
    </source>
</evidence>
<dbReference type="GO" id="GO:0000077">
    <property type="term" value="P:DNA damage checkpoint signaling"/>
    <property type="evidence" value="ECO:0007669"/>
    <property type="project" value="TreeGrafter"/>
</dbReference>
<dbReference type="InterPro" id="IPR047249">
    <property type="entry name" value="BRCT_p53bp1-like_rpt1"/>
</dbReference>
<dbReference type="AlphaFoldDB" id="A0A0C3HEN3"/>
<evidence type="ECO:0000256" key="3">
    <source>
        <dbReference type="ARBA" id="ARBA00023242"/>
    </source>
</evidence>
<feature type="compositionally biased region" description="Low complexity" evidence="4">
    <location>
        <begin position="867"/>
        <end position="908"/>
    </location>
</feature>
<comment type="subcellular location">
    <subcellularLocation>
        <location evidence="1">Nucleus</location>
    </subcellularLocation>
</comment>
<gene>
    <name evidence="6" type="ORF">OIDMADRAFT_27766</name>
</gene>
<organism evidence="6 7">
    <name type="scientific">Oidiodendron maius (strain Zn)</name>
    <dbReference type="NCBI Taxonomy" id="913774"/>
    <lineage>
        <taxon>Eukaryota</taxon>
        <taxon>Fungi</taxon>
        <taxon>Dikarya</taxon>
        <taxon>Ascomycota</taxon>
        <taxon>Pezizomycotina</taxon>
        <taxon>Leotiomycetes</taxon>
        <taxon>Leotiomycetes incertae sedis</taxon>
        <taxon>Myxotrichaceae</taxon>
        <taxon>Oidiodendron</taxon>
    </lineage>
</organism>
<protein>
    <recommendedName>
        <fullName evidence="5">BRCT domain-containing protein</fullName>
    </recommendedName>
</protein>
<dbReference type="InParanoid" id="A0A0C3HEN3"/>
<sequence length="1271" mass="139080">MEVDEGKSRGRDKDDSEAEEKEEWDSQYCRRLQDELLSVRLTDPREAARAQSLTGSLTSIQSSPRISHAASPSHEGSDHNHHNLEGQNEGTEDIEVHDQIDEGEGTCIWPLAQQTPRVRSPITHNQQFHVLAPDFSLPAHVAGNDGPELIPHSLTSHLRLQRDLSIRSGTFDSSGNQVLPSQSDSTRAKMDDLTQMSSLSPTQENPASAYAHYALQKSVDTSLTADVSGMKGTEHAQRNVDSHDPQLAKHHSTVTDSTARTYGENDTGHVHFDDFAINENLSRENSPEREESLSQDASFAPRVENLPHQQTYEPQTPAPPVNPFLQKGSVLKGNEMFKATQPSSIGKHILSATSSRPSPDVYNDFTSPAKWVLPSSPLVRRFEPVESSPLQSSVRILLRSKSVDPSDNAPSPPISGAPSYKAALKPSLQSSAREPLEYVSMKESQERRKKETSLPEHSDTDSESDLDDIPAKRQRERKQRDEEIQRQLSAIELHKHVMTSSRPASPSPGEVEVPSTSKGRGRSVGEEYIVQCEGTDARDTQQDDVIVDSQTVADSAVGQVQEGVRTRSKHLVARQKLESTGAGDSNSRLACSIATRYHDAELERVQDLELNTTAGKTSSVPNGSGSPLQPSLPLNEVSTNRNDLRTPSVNKINVFSDGVDMTVPETSPSEDHIRPMGEIASMSFGENNADELQGLPGFTQDSEFGNAIAPQLSPDAATSRTRNRRSISHPVFAAITTDAESQTALSGIANIPADLRSKEPPFEVPHDESILVAHEKHSEQPTTETGAVLEGLPSATAHDERGATTKSVANQQHDKSNFAVDPLQPPKKKTGLHSIDVLKRPSRSLRGSGADTQVAPMTTPKRHPRTAKTTPATKTDSTRSSKAATASSPAMPSSRSSISTPRSVVTRSWTQKAREETPVMSKRNVSKAKRYGNQMPSAVPPERLTKRKLSAGDETSVPQRESKRRLVSATRESSADPLCLSQASGNPSGPYKRPIKLFSDMAFAVSYIDQQEEKDTVTAAIIENGGWILEDGFDMLFDQVPASKARIRTGNLEELIVSTAASKMGFVALIADEHSRRVKYMQALALGLPCISGKWISECILREDIVNWAPYLLCAGRSSFLGNAIRSRTLQPYSALDVGFRDTWAKRAQFLEGKSILAVTGKGSTAEKRQHYLFLMRVLGPSRLDQVSDLKQARKTLLESTAGKSWDLLYVGDNEKHAEEVIFGQSPTTSAGSKKRKKGSTQTPLEPAPERVRIISDEIVIQSLILGQWLE</sequence>
<dbReference type="Proteomes" id="UP000054321">
    <property type="component" value="Unassembled WGS sequence"/>
</dbReference>
<dbReference type="PANTHER" id="PTHR15321:SF3">
    <property type="entry name" value="TP53-BINDING PROTEIN 1"/>
    <property type="match status" value="1"/>
</dbReference>
<feature type="compositionally biased region" description="Basic and acidic residues" evidence="4">
    <location>
        <begin position="75"/>
        <end position="84"/>
    </location>
</feature>
<dbReference type="EMBL" id="KN832875">
    <property type="protein sequence ID" value="KIN01600.1"/>
    <property type="molecule type" value="Genomic_DNA"/>
</dbReference>
<feature type="region of interest" description="Disordered" evidence="4">
    <location>
        <begin position="614"/>
        <end position="644"/>
    </location>
</feature>
<name>A0A0C3HEN3_OIDMZ</name>
<keyword evidence="7" id="KW-1185">Reference proteome</keyword>
<evidence type="ECO:0000256" key="4">
    <source>
        <dbReference type="SAM" id="MobiDB-lite"/>
    </source>
</evidence>
<feature type="compositionally biased region" description="Basic and acidic residues" evidence="4">
    <location>
        <begin position="232"/>
        <end position="247"/>
    </location>
</feature>
<dbReference type="InterPro" id="IPR001357">
    <property type="entry name" value="BRCT_dom"/>
</dbReference>
<feature type="compositionally biased region" description="Basic and acidic residues" evidence="4">
    <location>
        <begin position="443"/>
        <end position="460"/>
    </location>
</feature>
<feature type="region of interest" description="Disordered" evidence="4">
    <location>
        <begin position="229"/>
        <end position="271"/>
    </location>
</feature>
<feature type="region of interest" description="Disordered" evidence="4">
    <location>
        <begin position="1"/>
        <end position="27"/>
    </location>
</feature>
<feature type="compositionally biased region" description="Polar residues" evidence="4">
    <location>
        <begin position="614"/>
        <end position="629"/>
    </location>
</feature>
<feature type="region of interest" description="Disordered" evidence="4">
    <location>
        <begin position="401"/>
        <end position="523"/>
    </location>
</feature>
<keyword evidence="3" id="KW-0539">Nucleus</keyword>
<evidence type="ECO:0000256" key="1">
    <source>
        <dbReference type="ARBA" id="ARBA00004123"/>
    </source>
</evidence>
<feature type="compositionally biased region" description="Polar residues" evidence="4">
    <location>
        <begin position="168"/>
        <end position="185"/>
    </location>
</feature>
<dbReference type="GO" id="GO:0042393">
    <property type="term" value="F:histone binding"/>
    <property type="evidence" value="ECO:0007669"/>
    <property type="project" value="TreeGrafter"/>
</dbReference>
<reference evidence="7" key="2">
    <citation type="submission" date="2015-01" db="EMBL/GenBank/DDBJ databases">
        <title>Evolutionary Origins and Diversification of the Mycorrhizal Mutualists.</title>
        <authorList>
            <consortium name="DOE Joint Genome Institute"/>
            <consortium name="Mycorrhizal Genomics Consortium"/>
            <person name="Kohler A."/>
            <person name="Kuo A."/>
            <person name="Nagy L.G."/>
            <person name="Floudas D."/>
            <person name="Copeland A."/>
            <person name="Barry K.W."/>
            <person name="Cichocki N."/>
            <person name="Veneault-Fourrey C."/>
            <person name="LaButti K."/>
            <person name="Lindquist E.A."/>
            <person name="Lipzen A."/>
            <person name="Lundell T."/>
            <person name="Morin E."/>
            <person name="Murat C."/>
            <person name="Riley R."/>
            <person name="Ohm R."/>
            <person name="Sun H."/>
            <person name="Tunlid A."/>
            <person name="Henrissat B."/>
            <person name="Grigoriev I.V."/>
            <person name="Hibbett D.S."/>
            <person name="Martin F."/>
        </authorList>
    </citation>
    <scope>NUCLEOTIDE SEQUENCE [LARGE SCALE GENOMIC DNA]</scope>
    <source>
        <strain evidence="7">Zn</strain>
    </source>
</reference>
<dbReference type="PANTHER" id="PTHR15321">
    <property type="entry name" value="TUMOR SUPPRESSOR P53-BINDING PROTEIN 1"/>
    <property type="match status" value="1"/>
</dbReference>
<dbReference type="PROSITE" id="PS50172">
    <property type="entry name" value="BRCT"/>
    <property type="match status" value="1"/>
</dbReference>
<feature type="compositionally biased region" description="Polar residues" evidence="4">
    <location>
        <begin position="51"/>
        <end position="65"/>
    </location>
</feature>
<feature type="compositionally biased region" description="Acidic residues" evidence="4">
    <location>
        <begin position="15"/>
        <end position="25"/>
    </location>
</feature>
<dbReference type="InterPro" id="IPR036420">
    <property type="entry name" value="BRCT_dom_sf"/>
</dbReference>
<dbReference type="STRING" id="913774.A0A0C3HEN3"/>
<feature type="compositionally biased region" description="Basic and acidic residues" evidence="4">
    <location>
        <begin position="469"/>
        <end position="485"/>
    </location>
</feature>
<dbReference type="SUPFAM" id="SSF52113">
    <property type="entry name" value="BRCT domain"/>
    <property type="match status" value="1"/>
</dbReference>
<dbReference type="Gene3D" id="3.40.50.10190">
    <property type="entry name" value="BRCT domain"/>
    <property type="match status" value="1"/>
</dbReference>
<evidence type="ECO:0000259" key="5">
    <source>
        <dbReference type="PROSITE" id="PS50172"/>
    </source>
</evidence>
<proteinExistence type="predicted"/>
<dbReference type="HOGENOM" id="CLU_002158_0_0_1"/>
<feature type="region of interest" description="Disordered" evidence="4">
    <location>
        <begin position="39"/>
        <end position="88"/>
    </location>
</feature>
<evidence type="ECO:0000256" key="2">
    <source>
        <dbReference type="ARBA" id="ARBA00022763"/>
    </source>
</evidence>
<keyword evidence="2" id="KW-0227">DNA damage</keyword>
<feature type="compositionally biased region" description="Basic and acidic residues" evidence="4">
    <location>
        <begin position="1"/>
        <end position="14"/>
    </location>
</feature>
<dbReference type="CDD" id="cd17745">
    <property type="entry name" value="BRCT_p53bp1_rpt1"/>
    <property type="match status" value="1"/>
</dbReference>
<dbReference type="GO" id="GO:0005634">
    <property type="term" value="C:nucleus"/>
    <property type="evidence" value="ECO:0007669"/>
    <property type="project" value="UniProtKB-SubCell"/>
</dbReference>
<dbReference type="GO" id="GO:0045944">
    <property type="term" value="P:positive regulation of transcription by RNA polymerase II"/>
    <property type="evidence" value="ECO:0007669"/>
    <property type="project" value="TreeGrafter"/>
</dbReference>
<evidence type="ECO:0000313" key="7">
    <source>
        <dbReference type="Proteomes" id="UP000054321"/>
    </source>
</evidence>
<dbReference type="OrthoDB" id="129353at2759"/>
<accession>A0A0C3HEN3</accession>
<feature type="region of interest" description="Disordered" evidence="4">
    <location>
        <begin position="776"/>
        <end position="987"/>
    </location>
</feature>
<feature type="region of interest" description="Disordered" evidence="4">
    <location>
        <begin position="168"/>
        <end position="191"/>
    </location>
</feature>
<feature type="region of interest" description="Disordered" evidence="4">
    <location>
        <begin position="1222"/>
        <end position="1248"/>
    </location>
</feature>
<feature type="domain" description="BRCT" evidence="5">
    <location>
        <begin position="993"/>
        <end position="1113"/>
    </location>
</feature>
<dbReference type="InterPro" id="IPR047252">
    <property type="entry name" value="TP53BP1-like"/>
</dbReference>
<reference evidence="6 7" key="1">
    <citation type="submission" date="2014-04" db="EMBL/GenBank/DDBJ databases">
        <authorList>
            <consortium name="DOE Joint Genome Institute"/>
            <person name="Kuo A."/>
            <person name="Martino E."/>
            <person name="Perotto S."/>
            <person name="Kohler A."/>
            <person name="Nagy L.G."/>
            <person name="Floudas D."/>
            <person name="Copeland A."/>
            <person name="Barry K.W."/>
            <person name="Cichocki N."/>
            <person name="Veneault-Fourrey C."/>
            <person name="LaButti K."/>
            <person name="Lindquist E.A."/>
            <person name="Lipzen A."/>
            <person name="Lundell T."/>
            <person name="Morin E."/>
            <person name="Murat C."/>
            <person name="Sun H."/>
            <person name="Tunlid A."/>
            <person name="Henrissat B."/>
            <person name="Grigoriev I.V."/>
            <person name="Hibbett D.S."/>
            <person name="Martin F."/>
            <person name="Nordberg H.P."/>
            <person name="Cantor M.N."/>
            <person name="Hua S.X."/>
        </authorList>
    </citation>
    <scope>NUCLEOTIDE SEQUENCE [LARGE SCALE GENOMIC DNA]</scope>
    <source>
        <strain evidence="6 7">Zn</strain>
    </source>
</reference>